<dbReference type="PANTHER" id="PTHR37017">
    <property type="entry name" value="AB HYDROLASE-1 DOMAIN-CONTAINING PROTEIN-RELATED"/>
    <property type="match status" value="1"/>
</dbReference>
<evidence type="ECO:0000313" key="2">
    <source>
        <dbReference type="EMBL" id="MFC4134871.1"/>
    </source>
</evidence>
<name>A0ABV8LWW3_9ACTN</name>
<organism evidence="2 3">
    <name type="scientific">Hamadaea flava</name>
    <dbReference type="NCBI Taxonomy" id="1742688"/>
    <lineage>
        <taxon>Bacteria</taxon>
        <taxon>Bacillati</taxon>
        <taxon>Actinomycetota</taxon>
        <taxon>Actinomycetes</taxon>
        <taxon>Micromonosporales</taxon>
        <taxon>Micromonosporaceae</taxon>
        <taxon>Hamadaea</taxon>
    </lineage>
</organism>
<dbReference type="Pfam" id="PF12697">
    <property type="entry name" value="Abhydrolase_6"/>
    <property type="match status" value="1"/>
</dbReference>
<dbReference type="EMBL" id="JBHSAY010000017">
    <property type="protein sequence ID" value="MFC4134871.1"/>
    <property type="molecule type" value="Genomic_DNA"/>
</dbReference>
<evidence type="ECO:0000259" key="1">
    <source>
        <dbReference type="Pfam" id="PF12697"/>
    </source>
</evidence>
<dbReference type="InterPro" id="IPR000073">
    <property type="entry name" value="AB_hydrolase_1"/>
</dbReference>
<dbReference type="InterPro" id="IPR029058">
    <property type="entry name" value="AB_hydrolase_fold"/>
</dbReference>
<dbReference type="Proteomes" id="UP001595816">
    <property type="component" value="Unassembled WGS sequence"/>
</dbReference>
<dbReference type="SUPFAM" id="SSF53474">
    <property type="entry name" value="alpha/beta-Hydrolases"/>
    <property type="match status" value="1"/>
</dbReference>
<proteinExistence type="predicted"/>
<dbReference type="PANTHER" id="PTHR37017:SF11">
    <property type="entry name" value="ESTERASE_LIPASE_THIOESTERASE DOMAIN-CONTAINING PROTEIN"/>
    <property type="match status" value="1"/>
</dbReference>
<protein>
    <submittedName>
        <fullName evidence="2">Alpha/beta fold hydrolase</fullName>
    </submittedName>
</protein>
<keyword evidence="2" id="KW-0378">Hydrolase</keyword>
<keyword evidence="3" id="KW-1185">Reference proteome</keyword>
<dbReference type="Gene3D" id="3.40.50.1820">
    <property type="entry name" value="alpha/beta hydrolase"/>
    <property type="match status" value="1"/>
</dbReference>
<reference evidence="3" key="1">
    <citation type="journal article" date="2019" name="Int. J. Syst. Evol. Microbiol.">
        <title>The Global Catalogue of Microorganisms (GCM) 10K type strain sequencing project: providing services to taxonomists for standard genome sequencing and annotation.</title>
        <authorList>
            <consortium name="The Broad Institute Genomics Platform"/>
            <consortium name="The Broad Institute Genome Sequencing Center for Infectious Disease"/>
            <person name="Wu L."/>
            <person name="Ma J."/>
        </authorList>
    </citation>
    <scope>NUCLEOTIDE SEQUENCE [LARGE SCALE GENOMIC DNA]</scope>
    <source>
        <strain evidence="3">CGMCC 4.7289</strain>
    </source>
</reference>
<dbReference type="GO" id="GO:0016787">
    <property type="term" value="F:hydrolase activity"/>
    <property type="evidence" value="ECO:0007669"/>
    <property type="project" value="UniProtKB-KW"/>
</dbReference>
<sequence>MPDYGQPTSIRRQEVMTEFESAENDLTVLLVHGAFADASSWSAVLGQLLAAGLDVRAVANPLRGLATDARYVADVASEIEGRVLLVGHSYGGAVITNAAGELANAVGLVFITAFAPKEGESLTAIVEQFPATLMGSALRQTAVRTEHGDKAAELSIDRSQFPAVFAADVPAADAAIMAASQRPIALAGFTEASAEPAWRVLPSWYLVAADDQAIHVDAQRSMAQRAGSHIAETAGSHAVMVSQPTAVADVILTAARTLR</sequence>
<comment type="caution">
    <text evidence="2">The sequence shown here is derived from an EMBL/GenBank/DDBJ whole genome shotgun (WGS) entry which is preliminary data.</text>
</comment>
<accession>A0ABV8LWW3</accession>
<dbReference type="InterPro" id="IPR052897">
    <property type="entry name" value="Sec-Metab_Biosynth_Hydrolase"/>
</dbReference>
<gene>
    <name evidence="2" type="ORF">ACFOZ4_30035</name>
</gene>
<dbReference type="RefSeq" id="WP_253763311.1">
    <property type="nucleotide sequence ID" value="NZ_JAMZDZ010000001.1"/>
</dbReference>
<feature type="domain" description="AB hydrolase-1" evidence="1">
    <location>
        <begin position="28"/>
        <end position="250"/>
    </location>
</feature>
<evidence type="ECO:0000313" key="3">
    <source>
        <dbReference type="Proteomes" id="UP001595816"/>
    </source>
</evidence>